<comment type="function">
    <text evidence="10 13">F(1)F(0) ATP synthase produces ATP from ADP in the presence of a proton or sodium gradient. F-type ATPases consist of two structural domains, F(1) containing the extramembraneous catalytic core and F(0) containing the membrane proton channel, linked together by a central stalk and a peripheral stalk. During catalysis, ATP synthesis in the catalytic domain of F(1) is coupled via a rotary mechanism of the central stalk subunits to proton translocation.</text>
</comment>
<keyword evidence="15" id="KW-0175">Coiled coil</keyword>
<evidence type="ECO:0000256" key="1">
    <source>
        <dbReference type="ARBA" id="ARBA00005513"/>
    </source>
</evidence>
<evidence type="ECO:0000256" key="7">
    <source>
        <dbReference type="ARBA" id="ARBA00023065"/>
    </source>
</evidence>
<evidence type="ECO:0000256" key="2">
    <source>
        <dbReference type="ARBA" id="ARBA00022448"/>
    </source>
</evidence>
<keyword evidence="3 13" id="KW-0138">CF(0)</keyword>
<dbReference type="GO" id="GO:0005886">
    <property type="term" value="C:plasma membrane"/>
    <property type="evidence" value="ECO:0007669"/>
    <property type="project" value="UniProtKB-SubCell"/>
</dbReference>
<dbReference type="CDD" id="cd06503">
    <property type="entry name" value="ATP-synt_Fo_b"/>
    <property type="match status" value="1"/>
</dbReference>
<dbReference type="GO" id="GO:0012505">
    <property type="term" value="C:endomembrane system"/>
    <property type="evidence" value="ECO:0007669"/>
    <property type="project" value="UniProtKB-SubCell"/>
</dbReference>
<keyword evidence="2 13" id="KW-0813">Transport</keyword>
<evidence type="ECO:0000256" key="5">
    <source>
        <dbReference type="ARBA" id="ARBA00022781"/>
    </source>
</evidence>
<evidence type="ECO:0000256" key="6">
    <source>
        <dbReference type="ARBA" id="ARBA00022989"/>
    </source>
</evidence>
<comment type="similarity">
    <text evidence="1 13 14">Belongs to the ATPase B chain family.</text>
</comment>
<keyword evidence="8 13" id="KW-0472">Membrane</keyword>
<evidence type="ECO:0000313" key="16">
    <source>
        <dbReference type="EMBL" id="SBW03320.1"/>
    </source>
</evidence>
<evidence type="ECO:0000256" key="15">
    <source>
        <dbReference type="SAM" id="Coils"/>
    </source>
</evidence>
<dbReference type="HAMAP" id="MF_01398">
    <property type="entry name" value="ATP_synth_b_bprime"/>
    <property type="match status" value="1"/>
</dbReference>
<evidence type="ECO:0000256" key="8">
    <source>
        <dbReference type="ARBA" id="ARBA00023136"/>
    </source>
</evidence>
<dbReference type="AlphaFoldDB" id="A0A212JV42"/>
<feature type="transmembrane region" description="Helical" evidence="13">
    <location>
        <begin position="25"/>
        <end position="44"/>
    </location>
</feature>
<comment type="subunit">
    <text evidence="13">F-type ATPases have 2 components, F(1) - the catalytic core - and F(0) - the membrane proton channel. F(1) has five subunits: alpha(3), beta(3), gamma(1), delta(1), epsilon(1). F(0) has three main subunits: a(1), b(2) and c(10-14). The alpha and beta chains form an alternating ring which encloses part of the gamma chain. F(1) is attached to F(0) by a central stalk formed by the gamma and epsilon chains, while a peripheral stalk is formed by the delta and b chains.</text>
</comment>
<dbReference type="InterPro" id="IPR002146">
    <property type="entry name" value="ATP_synth_b/b'su_bac/chlpt"/>
</dbReference>
<evidence type="ECO:0000256" key="9">
    <source>
        <dbReference type="ARBA" id="ARBA00023310"/>
    </source>
</evidence>
<comment type="subcellular location">
    <subcellularLocation>
        <location evidence="13">Cell membrane</location>
        <topology evidence="13">Single-pass membrane protein</topology>
    </subcellularLocation>
    <subcellularLocation>
        <location evidence="12">Endomembrane system</location>
        <topology evidence="12">Single-pass membrane protein</topology>
    </subcellularLocation>
</comment>
<keyword evidence="5 13" id="KW-0375">Hydrogen ion transport</keyword>
<feature type="coiled-coil region" evidence="15">
    <location>
        <begin position="62"/>
        <end position="137"/>
    </location>
</feature>
<proteinExistence type="inferred from homology"/>
<sequence>MNLLISVAQAADGHAEDLPFYLDTHFWVGLAFVAAVAILLKAGYAKIVALLDSRGTAIRNRLESARRIREEAQALLAEYQRKQRDALQESQEIVTRAKTEAAKLKAQAAEELAARVAAAERQALERIAAAEEQAKREVRHVAVEVAVAAAARVMEEKLAAPQANALIDRAIADLPGKFH</sequence>
<reference evidence="16" key="1">
    <citation type="submission" date="2016-04" db="EMBL/GenBank/DDBJ databases">
        <authorList>
            <person name="Evans L.H."/>
            <person name="Alamgir A."/>
            <person name="Owens N."/>
            <person name="Weber N.D."/>
            <person name="Virtaneva K."/>
            <person name="Barbian K."/>
            <person name="Babar A."/>
            <person name="Rosenke K."/>
        </authorList>
    </citation>
    <scope>NUCLEOTIDE SEQUENCE</scope>
    <source>
        <strain evidence="16">86</strain>
    </source>
</reference>
<dbReference type="GO" id="GO:0046933">
    <property type="term" value="F:proton-transporting ATP synthase activity, rotational mechanism"/>
    <property type="evidence" value="ECO:0007669"/>
    <property type="project" value="UniProtKB-UniRule"/>
</dbReference>
<evidence type="ECO:0000256" key="12">
    <source>
        <dbReference type="ARBA" id="ARBA00037847"/>
    </source>
</evidence>
<dbReference type="GO" id="GO:0045259">
    <property type="term" value="C:proton-transporting ATP synthase complex"/>
    <property type="evidence" value="ECO:0007669"/>
    <property type="project" value="UniProtKB-KW"/>
</dbReference>
<keyword evidence="7 13" id="KW-0406">Ion transport</keyword>
<keyword evidence="13" id="KW-1003">Cell membrane</keyword>
<organism evidence="16">
    <name type="scientific">uncultured Alphaproteobacteria bacterium</name>
    <dbReference type="NCBI Taxonomy" id="91750"/>
    <lineage>
        <taxon>Bacteria</taxon>
        <taxon>Pseudomonadati</taxon>
        <taxon>Pseudomonadota</taxon>
        <taxon>Alphaproteobacteria</taxon>
        <taxon>environmental samples</taxon>
    </lineage>
</organism>
<dbReference type="EMBL" id="FLUO01000001">
    <property type="protein sequence ID" value="SBW03320.1"/>
    <property type="molecule type" value="Genomic_DNA"/>
</dbReference>
<evidence type="ECO:0000256" key="10">
    <source>
        <dbReference type="ARBA" id="ARBA00025198"/>
    </source>
</evidence>
<dbReference type="PANTHER" id="PTHR33445">
    <property type="entry name" value="ATP SYNTHASE SUBUNIT B', CHLOROPLASTIC"/>
    <property type="match status" value="1"/>
</dbReference>
<dbReference type="GO" id="GO:0046961">
    <property type="term" value="F:proton-transporting ATPase activity, rotational mechanism"/>
    <property type="evidence" value="ECO:0007669"/>
    <property type="project" value="TreeGrafter"/>
</dbReference>
<evidence type="ECO:0000256" key="3">
    <source>
        <dbReference type="ARBA" id="ARBA00022547"/>
    </source>
</evidence>
<gene>
    <name evidence="13 16" type="primary">atpF</name>
    <name evidence="16" type="ORF">KL86APRO_11709</name>
</gene>
<evidence type="ECO:0000256" key="14">
    <source>
        <dbReference type="RuleBase" id="RU003848"/>
    </source>
</evidence>
<keyword evidence="6 13" id="KW-1133">Transmembrane helix</keyword>
<evidence type="ECO:0000256" key="11">
    <source>
        <dbReference type="ARBA" id="ARBA00025614"/>
    </source>
</evidence>
<dbReference type="Pfam" id="PF00430">
    <property type="entry name" value="ATP-synt_B"/>
    <property type="match status" value="1"/>
</dbReference>
<keyword evidence="9 13" id="KW-0066">ATP synthesis</keyword>
<name>A0A212JV42_9PROT</name>
<dbReference type="PANTHER" id="PTHR33445:SF1">
    <property type="entry name" value="ATP SYNTHASE SUBUNIT B"/>
    <property type="match status" value="1"/>
</dbReference>
<evidence type="ECO:0000256" key="4">
    <source>
        <dbReference type="ARBA" id="ARBA00022692"/>
    </source>
</evidence>
<comment type="function">
    <text evidence="11">Component of the F(0) channel, it forms part of the peripheral stalk, linking F(1) to F(0). The b'-subunit is a diverged and duplicated form of b found in plants and photosynthetic bacteria.</text>
</comment>
<keyword evidence="4 13" id="KW-0812">Transmembrane</keyword>
<dbReference type="InterPro" id="IPR050059">
    <property type="entry name" value="ATP_synthase_B_chain"/>
</dbReference>
<evidence type="ECO:0000256" key="13">
    <source>
        <dbReference type="HAMAP-Rule" id="MF_01398"/>
    </source>
</evidence>
<protein>
    <recommendedName>
        <fullName evidence="13">ATP synthase subunit b</fullName>
    </recommendedName>
    <alternativeName>
        <fullName evidence="13">ATP synthase F(0) sector subunit b</fullName>
    </alternativeName>
    <alternativeName>
        <fullName evidence="13">ATPase subunit I</fullName>
    </alternativeName>
    <alternativeName>
        <fullName evidence="13">F-type ATPase subunit b</fullName>
        <shortName evidence="13">F-ATPase subunit b</shortName>
    </alternativeName>
</protein>
<accession>A0A212JV42</accession>